<dbReference type="SUPFAM" id="SSF56112">
    <property type="entry name" value="Protein kinase-like (PK-like)"/>
    <property type="match status" value="1"/>
</dbReference>
<evidence type="ECO:0008006" key="3">
    <source>
        <dbReference type="Google" id="ProtNLM"/>
    </source>
</evidence>
<dbReference type="Gene3D" id="1.10.510.10">
    <property type="entry name" value="Transferase(Phosphotransferase) domain 1"/>
    <property type="match status" value="1"/>
</dbReference>
<gene>
    <name evidence="1" type="ORF">BS47DRAFT_1366472</name>
</gene>
<organism evidence="1 2">
    <name type="scientific">Hydnum rufescens UP504</name>
    <dbReference type="NCBI Taxonomy" id="1448309"/>
    <lineage>
        <taxon>Eukaryota</taxon>
        <taxon>Fungi</taxon>
        <taxon>Dikarya</taxon>
        <taxon>Basidiomycota</taxon>
        <taxon>Agaricomycotina</taxon>
        <taxon>Agaricomycetes</taxon>
        <taxon>Cantharellales</taxon>
        <taxon>Hydnaceae</taxon>
        <taxon>Hydnum</taxon>
    </lineage>
</organism>
<accession>A0A9P6DQS6</accession>
<name>A0A9P6DQS6_9AGAM</name>
<dbReference type="Proteomes" id="UP000886523">
    <property type="component" value="Unassembled WGS sequence"/>
</dbReference>
<proteinExistence type="predicted"/>
<evidence type="ECO:0000313" key="1">
    <source>
        <dbReference type="EMBL" id="KAF9507713.1"/>
    </source>
</evidence>
<dbReference type="EMBL" id="MU129074">
    <property type="protein sequence ID" value="KAF9507713.1"/>
    <property type="molecule type" value="Genomic_DNA"/>
</dbReference>
<dbReference type="OrthoDB" id="3224178at2759"/>
<protein>
    <recommendedName>
        <fullName evidence="3">Protein kinase domain-containing protein</fullName>
    </recommendedName>
</protein>
<dbReference type="AlphaFoldDB" id="A0A9P6DQS6"/>
<dbReference type="InterPro" id="IPR011009">
    <property type="entry name" value="Kinase-like_dom_sf"/>
</dbReference>
<evidence type="ECO:0000313" key="2">
    <source>
        <dbReference type="Proteomes" id="UP000886523"/>
    </source>
</evidence>
<reference evidence="1" key="1">
    <citation type="journal article" date="2020" name="Nat. Commun.">
        <title>Large-scale genome sequencing of mycorrhizal fungi provides insights into the early evolution of symbiotic traits.</title>
        <authorList>
            <person name="Miyauchi S."/>
            <person name="Kiss E."/>
            <person name="Kuo A."/>
            <person name="Drula E."/>
            <person name="Kohler A."/>
            <person name="Sanchez-Garcia M."/>
            <person name="Morin E."/>
            <person name="Andreopoulos B."/>
            <person name="Barry K.W."/>
            <person name="Bonito G."/>
            <person name="Buee M."/>
            <person name="Carver A."/>
            <person name="Chen C."/>
            <person name="Cichocki N."/>
            <person name="Clum A."/>
            <person name="Culley D."/>
            <person name="Crous P.W."/>
            <person name="Fauchery L."/>
            <person name="Girlanda M."/>
            <person name="Hayes R.D."/>
            <person name="Keri Z."/>
            <person name="LaButti K."/>
            <person name="Lipzen A."/>
            <person name="Lombard V."/>
            <person name="Magnuson J."/>
            <person name="Maillard F."/>
            <person name="Murat C."/>
            <person name="Nolan M."/>
            <person name="Ohm R.A."/>
            <person name="Pangilinan J."/>
            <person name="Pereira M.F."/>
            <person name="Perotto S."/>
            <person name="Peter M."/>
            <person name="Pfister S."/>
            <person name="Riley R."/>
            <person name="Sitrit Y."/>
            <person name="Stielow J.B."/>
            <person name="Szollosi G."/>
            <person name="Zifcakova L."/>
            <person name="Stursova M."/>
            <person name="Spatafora J.W."/>
            <person name="Tedersoo L."/>
            <person name="Vaario L.M."/>
            <person name="Yamada A."/>
            <person name="Yan M."/>
            <person name="Wang P."/>
            <person name="Xu J."/>
            <person name="Bruns T."/>
            <person name="Baldrian P."/>
            <person name="Vilgalys R."/>
            <person name="Dunand C."/>
            <person name="Henrissat B."/>
            <person name="Grigoriev I.V."/>
            <person name="Hibbett D."/>
            <person name="Nagy L.G."/>
            <person name="Martin F.M."/>
        </authorList>
    </citation>
    <scope>NUCLEOTIDE SEQUENCE</scope>
    <source>
        <strain evidence="1">UP504</strain>
    </source>
</reference>
<comment type="caution">
    <text evidence="1">The sequence shown here is derived from an EMBL/GenBank/DDBJ whole genome shotgun (WGS) entry which is preliminary data.</text>
</comment>
<sequence>MHMESLFLAVLSAPLPLGTFFLLFSLILSFDRGVISQAESPASKPPLSGLKYSARSMLNVDGLAPQSEMPSSLNSLLPRTLLEWRRIQINSPRTVGPVRGLTHAPDDTMRAPDGTFIYRNNDPLSYRLQADRGWSKRPHSTHIQGRVRAWGVGYPAESGHWFIGFPRGKSLSPDAAAILTGRYDVRRIPGNCVKASTFRGIIRSVRFLMLLSNSLSLWTKFQGLHFLHRLLIAHRVGPNLIDFDLSVRFHEDSRFKDRVVAGMLLKRLGLEDPEDYGRDIAPEVLSGEAYDPFKTDVFQMGKMFHDHFHALKDDVPELVAIFAAMMADRPNSRPTAGEALDEIRAYEKTPYQSPARTPYLIVDSNKIEAMGPTLLTFLSWRLFHSPTP</sequence>
<keyword evidence="2" id="KW-1185">Reference proteome</keyword>